<dbReference type="EMBL" id="JACRSX010000003">
    <property type="protein sequence ID" value="MBC8561915.1"/>
    <property type="molecule type" value="Genomic_DNA"/>
</dbReference>
<feature type="domain" description="SseB protein N-terminal" evidence="1">
    <location>
        <begin position="10"/>
        <end position="133"/>
    </location>
</feature>
<sequence>MSNLENKELEQLASLLRKENTKEHLDRLVKCLEKSNLYVPAAFPPDTDPALIRKIASAAGKEQKIPEGISPRPAVLQNNQGKRFLPVFTSQEQAIKGDQQFPLILTMPFSTCLDLVGGDETIEGIILNAFDQGIPLNVNKNTGDQNAQPPQLTETQLHAIARQRVEAELLPEMLFEKRSEAIHLLREDCGFQMLQLYKEAYPELLPCPYEEDDFDFLSINAREDLTVIRITMPSQHIYAGICPIILIRWNPLDDSIRYFAVVKGENAGEAQLFEALPDGSKRDFGAAPADGSELQYMIDFEDERKA</sequence>
<accession>A0ABR7MZW6</accession>
<gene>
    <name evidence="2" type="ORF">H8704_04590</name>
</gene>
<reference evidence="2 3" key="1">
    <citation type="submission" date="2020-08" db="EMBL/GenBank/DDBJ databases">
        <title>Genome public.</title>
        <authorList>
            <person name="Liu C."/>
            <person name="Sun Q."/>
        </authorList>
    </citation>
    <scope>NUCLEOTIDE SEQUENCE [LARGE SCALE GENOMIC DNA]</scope>
    <source>
        <strain evidence="2 3">NSJ-37</strain>
    </source>
</reference>
<organism evidence="2 3">
    <name type="scientific">Jutongia huaianensis</name>
    <dbReference type="NCBI Taxonomy" id="2763668"/>
    <lineage>
        <taxon>Bacteria</taxon>
        <taxon>Bacillati</taxon>
        <taxon>Bacillota</taxon>
        <taxon>Clostridia</taxon>
        <taxon>Lachnospirales</taxon>
        <taxon>Lachnospiraceae</taxon>
        <taxon>Jutongia</taxon>
    </lineage>
</organism>
<protein>
    <submittedName>
        <fullName evidence="2">SseB family protein</fullName>
    </submittedName>
</protein>
<proteinExistence type="predicted"/>
<dbReference type="Pfam" id="PF07179">
    <property type="entry name" value="SseB"/>
    <property type="match status" value="1"/>
</dbReference>
<name>A0ABR7MZW6_9FIRM</name>
<dbReference type="RefSeq" id="WP_118676100.1">
    <property type="nucleotide sequence ID" value="NZ_JACRSX010000003.1"/>
</dbReference>
<keyword evidence="3" id="KW-1185">Reference proteome</keyword>
<comment type="caution">
    <text evidence="2">The sequence shown here is derived from an EMBL/GenBank/DDBJ whole genome shotgun (WGS) entry which is preliminary data.</text>
</comment>
<dbReference type="Proteomes" id="UP000606193">
    <property type="component" value="Unassembled WGS sequence"/>
</dbReference>
<dbReference type="InterPro" id="IPR009839">
    <property type="entry name" value="SseB_N"/>
</dbReference>
<evidence type="ECO:0000313" key="3">
    <source>
        <dbReference type="Proteomes" id="UP000606193"/>
    </source>
</evidence>
<evidence type="ECO:0000313" key="2">
    <source>
        <dbReference type="EMBL" id="MBC8561915.1"/>
    </source>
</evidence>
<evidence type="ECO:0000259" key="1">
    <source>
        <dbReference type="Pfam" id="PF07179"/>
    </source>
</evidence>